<dbReference type="PROSITE" id="PS00798">
    <property type="entry name" value="ALDOKETO_REDUCTASE_1"/>
    <property type="match status" value="1"/>
</dbReference>
<keyword evidence="3" id="KW-0963">Cytoplasm</keyword>
<proteinExistence type="inferred from homology"/>
<dbReference type="AlphaFoldDB" id="A0AA39XN73"/>
<dbReference type="SUPFAM" id="SSF51430">
    <property type="entry name" value="NAD(P)-linked oxidoreductase"/>
    <property type="match status" value="1"/>
</dbReference>
<evidence type="ECO:0000256" key="3">
    <source>
        <dbReference type="ARBA" id="ARBA00022490"/>
    </source>
</evidence>
<gene>
    <name evidence="9" type="ORF">B0T17DRAFT_504396</name>
</gene>
<dbReference type="FunFam" id="3.20.20.100:FF:000018">
    <property type="entry name" value="Glycerol dehydrogenase Gcy1"/>
    <property type="match status" value="1"/>
</dbReference>
<dbReference type="PROSITE" id="PS00062">
    <property type="entry name" value="ALDOKETO_REDUCTASE_2"/>
    <property type="match status" value="1"/>
</dbReference>
<keyword evidence="10" id="KW-1185">Reference proteome</keyword>
<keyword evidence="4" id="KW-0560">Oxidoreductase</keyword>
<sequence>MAETKHTTKSFKLNTGASIPAVGLGTWQSKPNEVSKAVEAALRAGYRHIDTAAAYGNEKEVGEGIKASGVPREDIWLTTKLNNPDHKCVPEAIDDSLKNLGTSYVDLYLMHWPCSLNPDTKQAYDDWDFVDTWRELQKLVDTGKVKNIGVSNFGIKNLEKLLNAPSTKIVPAANQIELHPANPSPKLVAYNSSKGIHSSGYSPLGSSDSPLYKNETILALAEAKKRTPQQVLLVWGVQKGWSVLPKSVTESRIKANWDLDGWGLTEEEVAKIDAIPDRFKVCTDDWLPINVFFGDDE</sequence>
<dbReference type="InterPro" id="IPR018170">
    <property type="entry name" value="Aldo/ket_reductase_CS"/>
</dbReference>
<comment type="similarity">
    <text evidence="2">Belongs to the aldo/keto reductase family.</text>
</comment>
<dbReference type="PIRSF" id="PIRSF000097">
    <property type="entry name" value="AKR"/>
    <property type="match status" value="1"/>
</dbReference>
<dbReference type="GO" id="GO:0019568">
    <property type="term" value="P:arabinose catabolic process"/>
    <property type="evidence" value="ECO:0007669"/>
    <property type="project" value="UniProtKB-ARBA"/>
</dbReference>
<evidence type="ECO:0000256" key="2">
    <source>
        <dbReference type="ARBA" id="ARBA00007905"/>
    </source>
</evidence>
<evidence type="ECO:0000256" key="4">
    <source>
        <dbReference type="ARBA" id="ARBA00023002"/>
    </source>
</evidence>
<name>A0AA39XN73_9PEZI</name>
<dbReference type="Pfam" id="PF00248">
    <property type="entry name" value="Aldo_ket_red"/>
    <property type="match status" value="1"/>
</dbReference>
<dbReference type="GO" id="GO:0004032">
    <property type="term" value="F:aldose reductase (NADPH) activity"/>
    <property type="evidence" value="ECO:0007669"/>
    <property type="project" value="UniProtKB-ARBA"/>
</dbReference>
<dbReference type="GO" id="GO:0005737">
    <property type="term" value="C:cytoplasm"/>
    <property type="evidence" value="ECO:0007669"/>
    <property type="project" value="UniProtKB-SubCell"/>
</dbReference>
<dbReference type="GO" id="GO:0042180">
    <property type="term" value="P:ketone metabolic process"/>
    <property type="evidence" value="ECO:0007669"/>
    <property type="project" value="UniProtKB-ARBA"/>
</dbReference>
<dbReference type="EMBL" id="JAULSR010000001">
    <property type="protein sequence ID" value="KAK0637014.1"/>
    <property type="molecule type" value="Genomic_DNA"/>
</dbReference>
<feature type="binding site" evidence="6">
    <location>
        <position position="111"/>
    </location>
    <ligand>
        <name>substrate</name>
    </ligand>
</feature>
<dbReference type="Proteomes" id="UP001174934">
    <property type="component" value="Unassembled WGS sequence"/>
</dbReference>
<feature type="site" description="Lowers pKa of active site Tyr" evidence="7">
    <location>
        <position position="80"/>
    </location>
</feature>
<evidence type="ECO:0000259" key="8">
    <source>
        <dbReference type="Pfam" id="PF00248"/>
    </source>
</evidence>
<dbReference type="GO" id="GO:0006066">
    <property type="term" value="P:alcohol metabolic process"/>
    <property type="evidence" value="ECO:0007669"/>
    <property type="project" value="UniProtKB-ARBA"/>
</dbReference>
<evidence type="ECO:0000256" key="6">
    <source>
        <dbReference type="PIRSR" id="PIRSR000097-2"/>
    </source>
</evidence>
<dbReference type="PANTHER" id="PTHR11732">
    <property type="entry name" value="ALDO/KETO REDUCTASE"/>
    <property type="match status" value="1"/>
</dbReference>
<evidence type="ECO:0000313" key="9">
    <source>
        <dbReference type="EMBL" id="KAK0637014.1"/>
    </source>
</evidence>
<dbReference type="GO" id="GO:0033554">
    <property type="term" value="P:cellular response to stress"/>
    <property type="evidence" value="ECO:0007669"/>
    <property type="project" value="UniProtKB-ARBA"/>
</dbReference>
<feature type="active site" description="Proton donor" evidence="5">
    <location>
        <position position="55"/>
    </location>
</feature>
<dbReference type="GO" id="GO:0042843">
    <property type="term" value="P:D-xylose catabolic process"/>
    <property type="evidence" value="ECO:0007669"/>
    <property type="project" value="UniProtKB-ARBA"/>
</dbReference>
<dbReference type="InterPro" id="IPR023210">
    <property type="entry name" value="NADP_OxRdtase_dom"/>
</dbReference>
<organism evidence="9 10">
    <name type="scientific">Bombardia bombarda</name>
    <dbReference type="NCBI Taxonomy" id="252184"/>
    <lineage>
        <taxon>Eukaryota</taxon>
        <taxon>Fungi</taxon>
        <taxon>Dikarya</taxon>
        <taxon>Ascomycota</taxon>
        <taxon>Pezizomycotina</taxon>
        <taxon>Sordariomycetes</taxon>
        <taxon>Sordariomycetidae</taxon>
        <taxon>Sordariales</taxon>
        <taxon>Lasiosphaeriaceae</taxon>
        <taxon>Bombardia</taxon>
    </lineage>
</organism>
<reference evidence="9" key="1">
    <citation type="submission" date="2023-06" db="EMBL/GenBank/DDBJ databases">
        <title>Genome-scale phylogeny and comparative genomics of the fungal order Sordariales.</title>
        <authorList>
            <consortium name="Lawrence Berkeley National Laboratory"/>
            <person name="Hensen N."/>
            <person name="Bonometti L."/>
            <person name="Westerberg I."/>
            <person name="Brannstrom I.O."/>
            <person name="Guillou S."/>
            <person name="Cros-Aarteil S."/>
            <person name="Calhoun S."/>
            <person name="Haridas S."/>
            <person name="Kuo A."/>
            <person name="Mondo S."/>
            <person name="Pangilinan J."/>
            <person name="Riley R."/>
            <person name="LaButti K."/>
            <person name="Andreopoulos B."/>
            <person name="Lipzen A."/>
            <person name="Chen C."/>
            <person name="Yanf M."/>
            <person name="Daum C."/>
            <person name="Ng V."/>
            <person name="Clum A."/>
            <person name="Steindorff A."/>
            <person name="Ohm R."/>
            <person name="Martin F."/>
            <person name="Silar P."/>
            <person name="Natvig D."/>
            <person name="Lalanne C."/>
            <person name="Gautier V."/>
            <person name="Ament-velasquez S.L."/>
            <person name="Kruys A."/>
            <person name="Hutchinson M.I."/>
            <person name="Powell A.J."/>
            <person name="Barry K."/>
            <person name="Miller A.N."/>
            <person name="Grigoriev I.V."/>
            <person name="Debuchy R."/>
            <person name="Gladieux P."/>
            <person name="Thoren M.H."/>
            <person name="Johannesson H."/>
        </authorList>
    </citation>
    <scope>NUCLEOTIDE SEQUENCE</scope>
    <source>
        <strain evidence="9">SMH3391-2</strain>
    </source>
</reference>
<protein>
    <submittedName>
        <fullName evidence="9">NADP-dependent oxidoreductase domain-containing protein</fullName>
    </submittedName>
</protein>
<dbReference type="PRINTS" id="PR00069">
    <property type="entry name" value="ALDKETRDTASE"/>
</dbReference>
<dbReference type="Gene3D" id="3.20.20.100">
    <property type="entry name" value="NADP-dependent oxidoreductase domain"/>
    <property type="match status" value="1"/>
</dbReference>
<accession>A0AA39XN73</accession>
<dbReference type="InterPro" id="IPR036812">
    <property type="entry name" value="NAD(P)_OxRdtase_dom_sf"/>
</dbReference>
<evidence type="ECO:0000256" key="1">
    <source>
        <dbReference type="ARBA" id="ARBA00004496"/>
    </source>
</evidence>
<evidence type="ECO:0000313" key="10">
    <source>
        <dbReference type="Proteomes" id="UP001174934"/>
    </source>
</evidence>
<comment type="caution">
    <text evidence="9">The sequence shown here is derived from an EMBL/GenBank/DDBJ whole genome shotgun (WGS) entry which is preliminary data.</text>
</comment>
<evidence type="ECO:0000256" key="5">
    <source>
        <dbReference type="PIRSR" id="PIRSR000097-1"/>
    </source>
</evidence>
<dbReference type="PROSITE" id="PS00063">
    <property type="entry name" value="ALDOKETO_REDUCTASE_3"/>
    <property type="match status" value="1"/>
</dbReference>
<evidence type="ECO:0000256" key="7">
    <source>
        <dbReference type="PIRSR" id="PIRSR000097-3"/>
    </source>
</evidence>
<comment type="subcellular location">
    <subcellularLocation>
        <location evidence="1">Cytoplasm</location>
    </subcellularLocation>
</comment>
<dbReference type="InterPro" id="IPR020471">
    <property type="entry name" value="AKR"/>
</dbReference>
<feature type="domain" description="NADP-dependent oxidoreductase" evidence="8">
    <location>
        <begin position="22"/>
        <end position="275"/>
    </location>
</feature>